<dbReference type="Gene3D" id="3.80.10.10">
    <property type="entry name" value="Ribonuclease Inhibitor"/>
    <property type="match status" value="1"/>
</dbReference>
<dbReference type="Proteomes" id="UP000824120">
    <property type="component" value="Chromosome 4"/>
</dbReference>
<evidence type="ECO:0000256" key="7">
    <source>
        <dbReference type="SAM" id="MobiDB-lite"/>
    </source>
</evidence>
<feature type="chain" id="PRO_5039944503" description="Leucine-rich repeat-containing N-terminal plant-type domain-containing protein" evidence="8">
    <location>
        <begin position="26"/>
        <end position="592"/>
    </location>
</feature>
<dbReference type="CDD" id="cd01837">
    <property type="entry name" value="SGNH_plant_lipase_like"/>
    <property type="match status" value="1"/>
</dbReference>
<dbReference type="Pfam" id="PF00657">
    <property type="entry name" value="Lipase_GDSL"/>
    <property type="match status" value="1"/>
</dbReference>
<dbReference type="FunFam" id="3.40.50.1110:FF:000003">
    <property type="entry name" value="GDSL esterase/lipase APG"/>
    <property type="match status" value="1"/>
</dbReference>
<dbReference type="SUPFAM" id="SSF52058">
    <property type="entry name" value="L domain-like"/>
    <property type="match status" value="1"/>
</dbReference>
<evidence type="ECO:0000313" key="11">
    <source>
        <dbReference type="Proteomes" id="UP000824120"/>
    </source>
</evidence>
<feature type="region of interest" description="Disordered" evidence="7">
    <location>
        <begin position="563"/>
        <end position="592"/>
    </location>
</feature>
<protein>
    <recommendedName>
        <fullName evidence="9">Leucine-rich repeat-containing N-terminal plant-type domain-containing protein</fullName>
    </recommendedName>
</protein>
<evidence type="ECO:0000256" key="3">
    <source>
        <dbReference type="ARBA" id="ARBA00022614"/>
    </source>
</evidence>
<comment type="caution">
    <text evidence="10">The sequence shown here is derived from an EMBL/GenBank/DDBJ whole genome shotgun (WGS) entry which is preliminary data.</text>
</comment>
<evidence type="ECO:0000256" key="2">
    <source>
        <dbReference type="ARBA" id="ARBA00008668"/>
    </source>
</evidence>
<gene>
    <name evidence="10" type="ORF">H5410_019562</name>
</gene>
<proteinExistence type="inferred from homology"/>
<dbReference type="GO" id="GO:0016020">
    <property type="term" value="C:membrane"/>
    <property type="evidence" value="ECO:0007669"/>
    <property type="project" value="UniProtKB-SubCell"/>
</dbReference>
<evidence type="ECO:0000256" key="8">
    <source>
        <dbReference type="SAM" id="SignalP"/>
    </source>
</evidence>
<dbReference type="Pfam" id="PF08263">
    <property type="entry name" value="LRRNT_2"/>
    <property type="match status" value="1"/>
</dbReference>
<evidence type="ECO:0000259" key="9">
    <source>
        <dbReference type="Pfam" id="PF08263"/>
    </source>
</evidence>
<dbReference type="InterPro" id="IPR035669">
    <property type="entry name" value="SGNH_plant_lipase-like"/>
</dbReference>
<keyword evidence="3" id="KW-0433">Leucine-rich repeat</keyword>
<dbReference type="GO" id="GO:0050832">
    <property type="term" value="P:defense response to fungus"/>
    <property type="evidence" value="ECO:0007669"/>
    <property type="project" value="UniProtKB-ARBA"/>
</dbReference>
<dbReference type="InterPro" id="IPR013210">
    <property type="entry name" value="LRR_N_plant-typ"/>
</dbReference>
<dbReference type="InterPro" id="IPR050592">
    <property type="entry name" value="GDSL_lipolytic_enzyme"/>
</dbReference>
<dbReference type="FunFam" id="3.80.10.10:FF:000400">
    <property type="entry name" value="Nuclear pore complex protein NUP107"/>
    <property type="match status" value="1"/>
</dbReference>
<comment type="similarity">
    <text evidence="2">Belongs to the 'GDSL' lipolytic enzyme family.</text>
</comment>
<dbReference type="Gene3D" id="3.40.50.1110">
    <property type="entry name" value="SGNH hydrolase"/>
    <property type="match status" value="1"/>
</dbReference>
<dbReference type="InterPro" id="IPR001087">
    <property type="entry name" value="GDSL"/>
</dbReference>
<dbReference type="InterPro" id="IPR032675">
    <property type="entry name" value="LRR_dom_sf"/>
</dbReference>
<dbReference type="PANTHER" id="PTHR45642">
    <property type="entry name" value="GDSL ESTERASE/LIPASE EXL3"/>
    <property type="match status" value="1"/>
</dbReference>
<keyword evidence="4 8" id="KW-0732">Signal</keyword>
<feature type="compositionally biased region" description="Basic and acidic residues" evidence="7">
    <location>
        <begin position="576"/>
        <end position="592"/>
    </location>
</feature>
<evidence type="ECO:0000256" key="4">
    <source>
        <dbReference type="ARBA" id="ARBA00022729"/>
    </source>
</evidence>
<evidence type="ECO:0000256" key="5">
    <source>
        <dbReference type="ARBA" id="ARBA00022737"/>
    </source>
</evidence>
<comment type="subcellular location">
    <subcellularLocation>
        <location evidence="1">Membrane</location>
    </subcellularLocation>
</comment>
<sequence length="592" mass="66709">MAPKVFPLLFFFLFFALFLFNTIKTQSMPKFTSILVFGDSTVDTGNNNYIFTLFKGNHIPYGKDYFNHVSTGRFSNGKIVPDILANLLKLKKYGVPPYLNPNLLENDYRSGVSFGSAGSGYDDLTSLISGVISMRKQLEYFKEYLKKLKDYFGEKEKKRIVKGALVMVSSGSNDFIFNFYDVPTRRLEFSMEEYREFLLDKVQCFVKELYELGCRNIIVSGLPPIGCLPIQMTAKSPLHRTCIEKENSDSQSYNKKLEELLPHLQAQLRGSKILYSDIYTPLSHLITNPHEYGFEETKRGCCGSGLLETGPLCTKKSQVCSHTSQYVFFDSIHPTEAAYYQISETITSSARTEAEALIKWKSTNLSSTSLLDSWSISNLENLCNWTFIACNADGTISEINLSNAHSHGSIPSNIGNASSLEVVVLFNNSFQGKIPSSVGKLRNLQTLDLRKNRLNSTIPSELGLCTNLTHLALAENALQGTLLISLSSLIKLSQLALSDNFLSGEVSSDLITNWTELIALQLQNNYLNWFHSLSDWKLAKLVWTMYRNVHNIFHDLHGKSKMASKNHRTTGTQIHHANEKEATKSKELQKKK</sequence>
<keyword evidence="5" id="KW-0677">Repeat</keyword>
<dbReference type="InterPro" id="IPR001611">
    <property type="entry name" value="Leu-rich_rpt"/>
</dbReference>
<dbReference type="SUPFAM" id="SSF52266">
    <property type="entry name" value="SGNH hydrolase"/>
    <property type="match status" value="1"/>
</dbReference>
<evidence type="ECO:0000313" key="10">
    <source>
        <dbReference type="EMBL" id="KAG5608281.1"/>
    </source>
</evidence>
<evidence type="ECO:0000256" key="1">
    <source>
        <dbReference type="ARBA" id="ARBA00004370"/>
    </source>
</evidence>
<organism evidence="10 11">
    <name type="scientific">Solanum commersonii</name>
    <name type="common">Commerson's wild potato</name>
    <name type="synonym">Commerson's nightshade</name>
    <dbReference type="NCBI Taxonomy" id="4109"/>
    <lineage>
        <taxon>Eukaryota</taxon>
        <taxon>Viridiplantae</taxon>
        <taxon>Streptophyta</taxon>
        <taxon>Embryophyta</taxon>
        <taxon>Tracheophyta</taxon>
        <taxon>Spermatophyta</taxon>
        <taxon>Magnoliopsida</taxon>
        <taxon>eudicotyledons</taxon>
        <taxon>Gunneridae</taxon>
        <taxon>Pentapetalae</taxon>
        <taxon>asterids</taxon>
        <taxon>lamiids</taxon>
        <taxon>Solanales</taxon>
        <taxon>Solanaceae</taxon>
        <taxon>Solanoideae</taxon>
        <taxon>Solaneae</taxon>
        <taxon>Solanum</taxon>
    </lineage>
</organism>
<dbReference type="AlphaFoldDB" id="A0A9J5Z5Y3"/>
<dbReference type="EMBL" id="JACXVP010000004">
    <property type="protein sequence ID" value="KAG5608281.1"/>
    <property type="molecule type" value="Genomic_DNA"/>
</dbReference>
<feature type="domain" description="Leucine-rich repeat-containing N-terminal plant-type" evidence="9">
    <location>
        <begin position="352"/>
        <end position="391"/>
    </location>
</feature>
<keyword evidence="11" id="KW-1185">Reference proteome</keyword>
<accession>A0A9J5Z5Y3</accession>
<evidence type="ECO:0000256" key="6">
    <source>
        <dbReference type="ARBA" id="ARBA00023136"/>
    </source>
</evidence>
<dbReference type="GO" id="GO:0016788">
    <property type="term" value="F:hydrolase activity, acting on ester bonds"/>
    <property type="evidence" value="ECO:0007669"/>
    <property type="project" value="InterPro"/>
</dbReference>
<reference evidence="10 11" key="1">
    <citation type="submission" date="2020-09" db="EMBL/GenBank/DDBJ databases">
        <title>De no assembly of potato wild relative species, Solanum commersonii.</title>
        <authorList>
            <person name="Cho K."/>
        </authorList>
    </citation>
    <scope>NUCLEOTIDE SEQUENCE [LARGE SCALE GENOMIC DNA]</scope>
    <source>
        <strain evidence="10">LZ3.2</strain>
        <tissue evidence="10">Leaf</tissue>
    </source>
</reference>
<name>A0A9J5Z5Y3_SOLCO</name>
<keyword evidence="6" id="KW-0472">Membrane</keyword>
<dbReference type="InterPro" id="IPR036514">
    <property type="entry name" value="SGNH_hydro_sf"/>
</dbReference>
<dbReference type="OrthoDB" id="1600564at2759"/>
<feature type="signal peptide" evidence="8">
    <location>
        <begin position="1"/>
        <end position="25"/>
    </location>
</feature>
<dbReference type="PROSITE" id="PS51450">
    <property type="entry name" value="LRR"/>
    <property type="match status" value="1"/>
</dbReference>
<dbReference type="PANTHER" id="PTHR45642:SF44">
    <property type="entry name" value="CF-2.2"/>
    <property type="match status" value="1"/>
</dbReference>